<organism evidence="1">
    <name type="scientific">marine sediment metagenome</name>
    <dbReference type="NCBI Taxonomy" id="412755"/>
    <lineage>
        <taxon>unclassified sequences</taxon>
        <taxon>metagenomes</taxon>
        <taxon>ecological metagenomes</taxon>
    </lineage>
</organism>
<reference evidence="1" key="1">
    <citation type="journal article" date="2015" name="Nature">
        <title>Complex archaea that bridge the gap between prokaryotes and eukaryotes.</title>
        <authorList>
            <person name="Spang A."/>
            <person name="Saw J.H."/>
            <person name="Jorgensen S.L."/>
            <person name="Zaremba-Niedzwiedzka K."/>
            <person name="Martijn J."/>
            <person name="Lind A.E."/>
            <person name="van Eijk R."/>
            <person name="Schleper C."/>
            <person name="Guy L."/>
            <person name="Ettema T.J."/>
        </authorList>
    </citation>
    <scope>NUCLEOTIDE SEQUENCE</scope>
</reference>
<feature type="non-terminal residue" evidence="1">
    <location>
        <position position="1"/>
    </location>
</feature>
<gene>
    <name evidence="1" type="ORF">LCGC14_2110930</name>
</gene>
<accession>A0A0F9E773</accession>
<sequence length="67" mass="7486">DFGELVFHQSKIVLGILLIRATNEGASNKIRLLREVLKKARNKLVGCFVVVNEAGIRMKKIPGRQQA</sequence>
<evidence type="ECO:0000313" key="1">
    <source>
        <dbReference type="EMBL" id="KKL69839.1"/>
    </source>
</evidence>
<proteinExistence type="predicted"/>
<dbReference type="EMBL" id="LAZR01026089">
    <property type="protein sequence ID" value="KKL69839.1"/>
    <property type="molecule type" value="Genomic_DNA"/>
</dbReference>
<protein>
    <submittedName>
        <fullName evidence="1">Uncharacterized protein</fullName>
    </submittedName>
</protein>
<comment type="caution">
    <text evidence="1">The sequence shown here is derived from an EMBL/GenBank/DDBJ whole genome shotgun (WGS) entry which is preliminary data.</text>
</comment>
<dbReference type="AlphaFoldDB" id="A0A0F9E773"/>
<name>A0A0F9E773_9ZZZZ</name>